<comment type="caution">
    <text evidence="1">The sequence shown here is derived from an EMBL/GenBank/DDBJ whole genome shotgun (WGS) entry which is preliminary data.</text>
</comment>
<dbReference type="STRING" id="1220188.A0A4S3IY68"/>
<dbReference type="EMBL" id="SOSA01001284">
    <property type="protein sequence ID" value="THC87326.1"/>
    <property type="molecule type" value="Genomic_DNA"/>
</dbReference>
<reference evidence="1 2" key="1">
    <citation type="submission" date="2019-03" db="EMBL/GenBank/DDBJ databases">
        <title>The genome sequence of a newly discovered highly antifungal drug resistant Aspergillus species, Aspergillus tanneri NIH 1004.</title>
        <authorList>
            <person name="Mounaud S."/>
            <person name="Singh I."/>
            <person name="Joardar V."/>
            <person name="Pakala S."/>
            <person name="Pakala S."/>
            <person name="Venepally P."/>
            <person name="Hoover J."/>
            <person name="Nierman W."/>
            <person name="Chung J."/>
            <person name="Losada L."/>
        </authorList>
    </citation>
    <scope>NUCLEOTIDE SEQUENCE [LARGE SCALE GENOMIC DNA]</scope>
    <source>
        <strain evidence="1 2">NIH1004</strain>
    </source>
</reference>
<dbReference type="Proteomes" id="UP000308092">
    <property type="component" value="Unassembled WGS sequence"/>
</dbReference>
<accession>A0A4S3IY68</accession>
<proteinExistence type="predicted"/>
<dbReference type="PANTHER" id="PTHR37015:SF2">
    <property type="entry name" value="REVERSE TRANSCRIPTASE DOMAIN-CONTAINING PROTEIN"/>
    <property type="match status" value="1"/>
</dbReference>
<name>A0A4S3IY68_9EURO</name>
<gene>
    <name evidence="1" type="ORF">EYZ11_013227</name>
</gene>
<protein>
    <submittedName>
        <fullName evidence="1">Uncharacterized protein</fullName>
    </submittedName>
</protein>
<organism evidence="1 2">
    <name type="scientific">Aspergillus tanneri</name>
    <dbReference type="NCBI Taxonomy" id="1220188"/>
    <lineage>
        <taxon>Eukaryota</taxon>
        <taxon>Fungi</taxon>
        <taxon>Dikarya</taxon>
        <taxon>Ascomycota</taxon>
        <taxon>Pezizomycotina</taxon>
        <taxon>Eurotiomycetes</taxon>
        <taxon>Eurotiomycetidae</taxon>
        <taxon>Eurotiales</taxon>
        <taxon>Aspergillaceae</taxon>
        <taxon>Aspergillus</taxon>
        <taxon>Aspergillus subgen. Circumdati</taxon>
    </lineage>
</organism>
<dbReference type="VEuPathDB" id="FungiDB:EYZ11_013227"/>
<dbReference type="AlphaFoldDB" id="A0A4S3IY68"/>
<evidence type="ECO:0000313" key="2">
    <source>
        <dbReference type="Proteomes" id="UP000308092"/>
    </source>
</evidence>
<sequence>MAATGALPQTLQSISDIKIGELSKQRNLFQKQHSEILRAAGDAVDLRSKARVLLEGVTRLKGSPSDAFDKEDLDLDVSDLALQAAGVEDGSERAAHVNIRRFLRQSRRLRDQEF</sequence>
<evidence type="ECO:0000313" key="1">
    <source>
        <dbReference type="EMBL" id="THC87326.1"/>
    </source>
</evidence>
<dbReference type="PANTHER" id="PTHR37015">
    <property type="entry name" value="REVERSE TRANSCRIPTASE DOMAIN-CONTAINING PROTEIN"/>
    <property type="match status" value="1"/>
</dbReference>
<keyword evidence="2" id="KW-1185">Reference proteome</keyword>